<dbReference type="InterPro" id="IPR045570">
    <property type="entry name" value="Metalloprtase-TldD/E_cen_dom"/>
</dbReference>
<evidence type="ECO:0000256" key="3">
    <source>
        <dbReference type="ARBA" id="ARBA00022801"/>
    </source>
</evidence>
<dbReference type="GO" id="GO:0006508">
    <property type="term" value="P:proteolysis"/>
    <property type="evidence" value="ECO:0007669"/>
    <property type="project" value="UniProtKB-KW"/>
</dbReference>
<dbReference type="PANTHER" id="PTHR30624:SF4">
    <property type="entry name" value="METALLOPROTEASE TLDD"/>
    <property type="match status" value="1"/>
</dbReference>
<dbReference type="Pfam" id="PF01523">
    <property type="entry name" value="PmbA_TldD_1st"/>
    <property type="match status" value="1"/>
</dbReference>
<feature type="domain" description="Metalloprotease TldD/E central" evidence="7">
    <location>
        <begin position="132"/>
        <end position="238"/>
    </location>
</feature>
<dbReference type="InterPro" id="IPR035068">
    <property type="entry name" value="TldD/PmbA_N"/>
</dbReference>
<evidence type="ECO:0000259" key="7">
    <source>
        <dbReference type="Pfam" id="PF19290"/>
    </source>
</evidence>
<dbReference type="PANTHER" id="PTHR30624">
    <property type="entry name" value="UNCHARACTERIZED PROTEIN TLDD AND PMBA"/>
    <property type="match status" value="1"/>
</dbReference>
<keyword evidence="2" id="KW-0645">Protease</keyword>
<accession>A0A2U3K659</accession>
<keyword evidence="3" id="KW-0378">Hydrolase</keyword>
<dbReference type="Proteomes" id="UP000238701">
    <property type="component" value="Unassembled WGS sequence"/>
</dbReference>
<evidence type="ECO:0000313" key="9">
    <source>
        <dbReference type="Proteomes" id="UP000238701"/>
    </source>
</evidence>
<gene>
    <name evidence="8" type="primary">tldD</name>
    <name evidence="8" type="ORF">SBA1_140042</name>
</gene>
<evidence type="ECO:0000256" key="2">
    <source>
        <dbReference type="ARBA" id="ARBA00022670"/>
    </source>
</evidence>
<dbReference type="InterPro" id="IPR025502">
    <property type="entry name" value="TldD"/>
</dbReference>
<dbReference type="NCBIfam" id="NF008006">
    <property type="entry name" value="PRK10735.1"/>
    <property type="match status" value="1"/>
</dbReference>
<evidence type="ECO:0000259" key="6">
    <source>
        <dbReference type="Pfam" id="PF19289"/>
    </source>
</evidence>
<reference evidence="9" key="1">
    <citation type="submission" date="2018-02" db="EMBL/GenBank/DDBJ databases">
        <authorList>
            <person name="Hausmann B."/>
        </authorList>
    </citation>
    <scope>NUCLEOTIDE SEQUENCE [LARGE SCALE GENOMIC DNA]</scope>
    <source>
        <strain evidence="9">Peat soil MAG SbA1</strain>
    </source>
</reference>
<dbReference type="InterPro" id="IPR051463">
    <property type="entry name" value="Peptidase_U62_metallo"/>
</dbReference>
<comment type="similarity">
    <text evidence="1">Belongs to the peptidase U62 family.</text>
</comment>
<dbReference type="InterPro" id="IPR036059">
    <property type="entry name" value="TldD/PmbA_sf"/>
</dbReference>
<dbReference type="PIRSF" id="PIRSF004919">
    <property type="entry name" value="TldD"/>
    <property type="match status" value="1"/>
</dbReference>
<evidence type="ECO:0000313" key="8">
    <source>
        <dbReference type="EMBL" id="SPF35152.1"/>
    </source>
</evidence>
<organism evidence="8 9">
    <name type="scientific">Candidatus Sulfotelmatobacter kueseliae</name>
    <dbReference type="NCBI Taxonomy" id="2042962"/>
    <lineage>
        <taxon>Bacteria</taxon>
        <taxon>Pseudomonadati</taxon>
        <taxon>Acidobacteriota</taxon>
        <taxon>Terriglobia</taxon>
        <taxon>Terriglobales</taxon>
        <taxon>Candidatus Korobacteraceae</taxon>
        <taxon>Candidatus Sulfotelmatobacter</taxon>
    </lineage>
</organism>
<dbReference type="EMBL" id="OMOD01000046">
    <property type="protein sequence ID" value="SPF35152.1"/>
    <property type="molecule type" value="Genomic_DNA"/>
</dbReference>
<evidence type="ECO:0000256" key="4">
    <source>
        <dbReference type="ARBA" id="ARBA00023049"/>
    </source>
</evidence>
<dbReference type="GO" id="GO:0005829">
    <property type="term" value="C:cytosol"/>
    <property type="evidence" value="ECO:0007669"/>
    <property type="project" value="TreeGrafter"/>
</dbReference>
<protein>
    <submittedName>
        <fullName evidence="8">Putative peptidase</fullName>
    </submittedName>
</protein>
<feature type="domain" description="Metalloprotease TldD/E N-terminal" evidence="5">
    <location>
        <begin position="40"/>
        <end position="104"/>
    </location>
</feature>
<sequence length="490" mass="52253">MNQNSVNKDRKRFFFEHYGLAERDLERYLAAALSAGGDYADLYFEYLSSTSLMVDESMVKSASQGISAGCGVRVVSGERTGYAYTDDLSADRIVHAARTAALIASAPAKTPVAGFQKAAARSLYPVTLPSVDAEITAKVELVMRADKAARAYDARIKEVRASYADELRNILVVGSDGTFAEDSQPLARLNVSSIAKTDGNSARGTAGGGGRVALDFFFGEKNPEFFARESARQAILQLDAREAPAGEMEVVLGPGWPGVLLHEAVGHGLEADFNRKKTSAFAGLVGKRVASEKCTVVDNGTMPWRRGSLNVDDEGAPTQETVLIEKGILKGYLSDKLSARLMGIADTGNGRRESYEHIPMPRMTNTYMLAGQDNPEDIIRSVKRGVYAVNFGGGQVDITNGKFVFSASEAYMIEDGQITAPIKGATLIGNGPDVLTRVSMVGNDLKLDEGVGTCGKDGQAVPVGVGIPTLKIDRLTVGGTARKDPGGFMQ</sequence>
<keyword evidence="4" id="KW-0482">Metalloprotease</keyword>
<name>A0A2U3K659_9BACT</name>
<evidence type="ECO:0000256" key="1">
    <source>
        <dbReference type="ARBA" id="ARBA00005836"/>
    </source>
</evidence>
<dbReference type="Pfam" id="PF19289">
    <property type="entry name" value="PmbA_TldD_3rd"/>
    <property type="match status" value="1"/>
</dbReference>
<dbReference type="SUPFAM" id="SSF111283">
    <property type="entry name" value="Putative modulator of DNA gyrase, PmbA/TldD"/>
    <property type="match status" value="1"/>
</dbReference>
<dbReference type="Pfam" id="PF19290">
    <property type="entry name" value="PmbA_TldD_2nd"/>
    <property type="match status" value="1"/>
</dbReference>
<proteinExistence type="inferred from homology"/>
<dbReference type="GO" id="GO:0008237">
    <property type="term" value="F:metallopeptidase activity"/>
    <property type="evidence" value="ECO:0007669"/>
    <property type="project" value="UniProtKB-KW"/>
</dbReference>
<dbReference type="InterPro" id="IPR002510">
    <property type="entry name" value="Metalloprtase-TldD/E_N"/>
</dbReference>
<dbReference type="InterPro" id="IPR045569">
    <property type="entry name" value="Metalloprtase-TldD/E_C"/>
</dbReference>
<feature type="domain" description="Metalloprotease TldD/E C-terminal" evidence="6">
    <location>
        <begin position="246"/>
        <end position="479"/>
    </location>
</feature>
<dbReference type="Gene3D" id="3.30.2290.10">
    <property type="entry name" value="PmbA/TldD superfamily"/>
    <property type="match status" value="1"/>
</dbReference>
<evidence type="ECO:0000259" key="5">
    <source>
        <dbReference type="Pfam" id="PF01523"/>
    </source>
</evidence>
<dbReference type="AlphaFoldDB" id="A0A2U3K659"/>